<feature type="compositionally biased region" description="Basic and acidic residues" evidence="1">
    <location>
        <begin position="1"/>
        <end position="13"/>
    </location>
</feature>
<feature type="non-terminal residue" evidence="2">
    <location>
        <position position="1"/>
    </location>
</feature>
<dbReference type="PANTHER" id="PTHR31808:SF4">
    <property type="entry name" value="LIGASE, PUTATIVE (DUF760)-RELATED"/>
    <property type="match status" value="1"/>
</dbReference>
<sequence length="335" mass="37784">VSDVSDSLKRNDDAANTSNSDKPVSQIGVSSGGDGSMKSTGRAAVSKSPIKSVSKTDISSGVVNPRCNGWIAMSDPNTRQNRCFFRSRYRRKWNELSKDEHIQISFKGLKRLVLEAVTFGSFLWDVESHVDSRYHFVLNGIYKLHLENMVANFLFGKELWPREEKSEQKNQLGSEGRCNQENCLSLTSINSTNYSVMKRAIDEDCRGVIAKMSRIKTAARQVVRFWRTFADGLMLKPFMGQEPKMTSNRGVWLVPDSGRTDIFLAGSSDHGTFFVFGSLKTLLSYGCRAVKFKTAESMFPSADRSSKEEQENDRNRSFMVQSTTDLDLRRLFLNA</sequence>
<dbReference type="EMBL" id="JAGKQM010000009">
    <property type="protein sequence ID" value="KAH0909545.1"/>
    <property type="molecule type" value="Genomic_DNA"/>
</dbReference>
<feature type="compositionally biased region" description="Polar residues" evidence="1">
    <location>
        <begin position="14"/>
        <end position="29"/>
    </location>
</feature>
<evidence type="ECO:0000313" key="3">
    <source>
        <dbReference type="Proteomes" id="UP000824890"/>
    </source>
</evidence>
<protein>
    <submittedName>
        <fullName evidence="2">Uncharacterized protein</fullName>
    </submittedName>
</protein>
<feature type="region of interest" description="Disordered" evidence="1">
    <location>
        <begin position="1"/>
        <end position="48"/>
    </location>
</feature>
<gene>
    <name evidence="2" type="ORF">HID58_032866</name>
</gene>
<proteinExistence type="predicted"/>
<reference evidence="2 3" key="1">
    <citation type="submission" date="2021-05" db="EMBL/GenBank/DDBJ databases">
        <title>Genome Assembly of Synthetic Allotetraploid Brassica napus Reveals Homoeologous Exchanges between Subgenomes.</title>
        <authorList>
            <person name="Davis J.T."/>
        </authorList>
    </citation>
    <scope>NUCLEOTIDE SEQUENCE [LARGE SCALE GENOMIC DNA]</scope>
    <source>
        <strain evidence="3">cv. Da-Ae</strain>
        <tissue evidence="2">Seedling</tissue>
    </source>
</reference>
<name>A0ABQ8BXK5_BRANA</name>
<evidence type="ECO:0000256" key="1">
    <source>
        <dbReference type="SAM" id="MobiDB-lite"/>
    </source>
</evidence>
<feature type="non-terminal residue" evidence="2">
    <location>
        <position position="335"/>
    </location>
</feature>
<comment type="caution">
    <text evidence="2">The sequence shown here is derived from an EMBL/GenBank/DDBJ whole genome shotgun (WGS) entry which is preliminary data.</text>
</comment>
<accession>A0ABQ8BXK5</accession>
<organism evidence="2 3">
    <name type="scientific">Brassica napus</name>
    <name type="common">Rape</name>
    <dbReference type="NCBI Taxonomy" id="3708"/>
    <lineage>
        <taxon>Eukaryota</taxon>
        <taxon>Viridiplantae</taxon>
        <taxon>Streptophyta</taxon>
        <taxon>Embryophyta</taxon>
        <taxon>Tracheophyta</taxon>
        <taxon>Spermatophyta</taxon>
        <taxon>Magnoliopsida</taxon>
        <taxon>eudicotyledons</taxon>
        <taxon>Gunneridae</taxon>
        <taxon>Pentapetalae</taxon>
        <taxon>rosids</taxon>
        <taxon>malvids</taxon>
        <taxon>Brassicales</taxon>
        <taxon>Brassicaceae</taxon>
        <taxon>Brassiceae</taxon>
        <taxon>Brassica</taxon>
    </lineage>
</organism>
<keyword evidence="3" id="KW-1185">Reference proteome</keyword>
<evidence type="ECO:0000313" key="2">
    <source>
        <dbReference type="EMBL" id="KAH0909545.1"/>
    </source>
</evidence>
<dbReference type="InterPro" id="IPR038925">
    <property type="entry name" value="At3g17800-like"/>
</dbReference>
<dbReference type="PANTHER" id="PTHR31808">
    <property type="entry name" value="EXPRESSED PROTEIN"/>
    <property type="match status" value="1"/>
</dbReference>
<dbReference type="Proteomes" id="UP000824890">
    <property type="component" value="Unassembled WGS sequence"/>
</dbReference>